<dbReference type="PANTHER" id="PTHR45839:SF7">
    <property type="entry name" value="SUCROSE SYNTHASE 1"/>
    <property type="match status" value="1"/>
</dbReference>
<proteinExistence type="inferred from homology"/>
<feature type="domain" description="Glycosyl transferase family 1" evidence="8">
    <location>
        <begin position="558"/>
        <end position="719"/>
    </location>
</feature>
<dbReference type="InterPro" id="IPR056736">
    <property type="entry name" value="SUS_EPBD"/>
</dbReference>
<dbReference type="Pfam" id="PF24862">
    <property type="entry name" value="SUS_EPBD"/>
    <property type="match status" value="1"/>
</dbReference>
<keyword evidence="13" id="KW-1185">Reference proteome</keyword>
<evidence type="ECO:0000256" key="7">
    <source>
        <dbReference type="NCBIfam" id="TIGR02470"/>
    </source>
</evidence>
<dbReference type="NCBIfam" id="TIGR02470">
    <property type="entry name" value="sucr_synth"/>
    <property type="match status" value="1"/>
</dbReference>
<comment type="catalytic activity">
    <reaction evidence="6">
        <text>an NDP-alpha-D-glucose + D-fructose = a ribonucleoside 5'-diphosphate + sucrose + H(+)</text>
        <dbReference type="Rhea" id="RHEA:16241"/>
        <dbReference type="ChEBI" id="CHEBI:15378"/>
        <dbReference type="ChEBI" id="CHEBI:17992"/>
        <dbReference type="ChEBI" id="CHEBI:37721"/>
        <dbReference type="ChEBI" id="CHEBI:57930"/>
        <dbReference type="ChEBI" id="CHEBI:76533"/>
        <dbReference type="EC" id="2.4.1.13"/>
    </reaction>
</comment>
<protein>
    <recommendedName>
        <fullName evidence="3 7">Sucrose synthase</fullName>
        <ecNumber evidence="2 7">2.4.1.13</ecNumber>
    </recommendedName>
</protein>
<dbReference type="InterPro" id="IPR012820">
    <property type="entry name" value="Sucrose_synthase_pln/cyn"/>
</dbReference>
<dbReference type="EMBL" id="ACJN02000001">
    <property type="protein sequence ID" value="EFI35999.1"/>
    <property type="molecule type" value="Genomic_DNA"/>
</dbReference>
<dbReference type="InterPro" id="IPR000368">
    <property type="entry name" value="Sucrose_synth_GT-B1"/>
</dbReference>
<dbReference type="RefSeq" id="WP_008869127.1">
    <property type="nucleotide sequence ID" value="NZ_ACJN02000001.1"/>
</dbReference>
<reference evidence="12" key="1">
    <citation type="submission" date="2010-05" db="EMBL/GenBank/DDBJ databases">
        <title>The draft genome of Desulfonatronospira thiodismutans ASO3-1.</title>
        <authorList>
            <consortium name="US DOE Joint Genome Institute (JGI-PGF)"/>
            <person name="Lucas S."/>
            <person name="Copeland A."/>
            <person name="Lapidus A."/>
            <person name="Cheng J.-F."/>
            <person name="Bruce D."/>
            <person name="Goodwin L."/>
            <person name="Pitluck S."/>
            <person name="Chertkov O."/>
            <person name="Brettin T."/>
            <person name="Detter J.C."/>
            <person name="Han C."/>
            <person name="Land M.L."/>
            <person name="Hauser L."/>
            <person name="Kyrpides N."/>
            <person name="Mikhailova N."/>
            <person name="Muyzer G."/>
            <person name="Woyke T."/>
        </authorList>
    </citation>
    <scope>NUCLEOTIDE SEQUENCE [LARGE SCALE GENOMIC DNA]</scope>
    <source>
        <strain evidence="12">ASO3-1</strain>
    </source>
</reference>
<sequence length="793" mass="92373">MIDVEELDGLDPELRKSLYLFLREMIRKEKPFLLRSELQDMLADFFEDEEHGRHESALVFEVFRYTQVATIRNPWVYLAVRPEIAKWQYFRFHVEDVLFDEIGASDYLKFDEMQVNNSTQVDEFLLEIDLEPFNREFPKLNEYTYIGKGVDFLNRHLSGQFFQDKKRGHEKLFEFLRLHQIEGKQLMLNGHIETVSGLRSALRKALTFLKKQDPSQKWSGISRHMQTLGFQPGWGKDVERVRENLELLREILEAPTPNILASFLSRIPMIFKLVIVSPHGYFGQSNVLGRPDTGGQIVYILDQVRALEKEMRRQIKEQGLEIEPEIVVLTRQIPEAGDTTCNQRQEDIVGTSNARILRVPFRYPSGEIVPHWISRFHVWPFLERFALDSTQEVHSELKGRPDLIIGNYSDGNLVASLMSKKMNITQCNIAHALEKSKYLFSSQYWKDNEAQYRFSSQFTADLIAMNTADFIITSTYQEIAGTEESVGQYETYNAFTMPDLYRVVSGIDVFDPKFNVVSPGADENVYFPYYEKDRRLTELHDELSDYIYGPPGDWAKGELQDRTKPILFTMARLDRIKNLTSLVRWYGENPELRQEANLVLVAGSLDVRDSQDEEEKACIQEMHRLFEEFDLHEQVRWLGTRLDKNMSGELYRFIADSRGAFVQPALFEAFGLTVVEAMNSGLPTFATIFGGPLEIIEDGKSGFHIDPTHGDEAAGLMANFFSRCRADASYWDTISNNSIKRVEEKYNWRLYAQRLLSFSRIYGFWKYVSNLERDETRRYLDMFYSLKMRSLSH</sequence>
<dbReference type="Pfam" id="PF00862">
    <property type="entry name" value="GT-B_Sucrose_synth"/>
    <property type="match status" value="1"/>
</dbReference>
<keyword evidence="4 12" id="KW-0328">Glycosyltransferase</keyword>
<evidence type="ECO:0000313" key="13">
    <source>
        <dbReference type="Proteomes" id="UP000005496"/>
    </source>
</evidence>
<feature type="domain" description="Sucrose synthase first GT-B" evidence="9">
    <location>
        <begin position="259"/>
        <end position="548"/>
    </location>
</feature>
<comment type="caution">
    <text evidence="12">The sequence shown here is derived from an EMBL/GenBank/DDBJ whole genome shotgun (WGS) entry which is preliminary data.</text>
</comment>
<comment type="similarity">
    <text evidence="1">Belongs to the glycosyltransferase 1 family.</text>
</comment>
<dbReference type="InterPro" id="IPR001296">
    <property type="entry name" value="Glyco_trans_1"/>
</dbReference>
<dbReference type="Pfam" id="PF24861">
    <property type="entry name" value="SUS_N"/>
    <property type="match status" value="1"/>
</dbReference>
<accession>D6SMT8</accession>
<dbReference type="Pfam" id="PF00534">
    <property type="entry name" value="Glycos_transf_1"/>
    <property type="match status" value="1"/>
</dbReference>
<dbReference type="SUPFAM" id="SSF53756">
    <property type="entry name" value="UDP-Glycosyltransferase/glycogen phosphorylase"/>
    <property type="match status" value="1"/>
</dbReference>
<dbReference type="GO" id="GO:0016157">
    <property type="term" value="F:sucrose synthase activity"/>
    <property type="evidence" value="ECO:0007669"/>
    <property type="project" value="UniProtKB-UniRule"/>
</dbReference>
<name>D6SMT8_9BACT</name>
<gene>
    <name evidence="12" type="ORF">Dthio_PD3441</name>
</gene>
<evidence type="ECO:0000259" key="8">
    <source>
        <dbReference type="Pfam" id="PF00534"/>
    </source>
</evidence>
<dbReference type="Gene3D" id="1.20.120.1230">
    <property type="match status" value="1"/>
</dbReference>
<evidence type="ECO:0000256" key="1">
    <source>
        <dbReference type="ARBA" id="ARBA00006530"/>
    </source>
</evidence>
<dbReference type="Gene3D" id="3.40.50.2000">
    <property type="entry name" value="Glycogen Phosphorylase B"/>
    <property type="match status" value="2"/>
</dbReference>
<dbReference type="eggNOG" id="COG0438">
    <property type="taxonomic scope" value="Bacteria"/>
</dbReference>
<evidence type="ECO:0000256" key="5">
    <source>
        <dbReference type="ARBA" id="ARBA00022679"/>
    </source>
</evidence>
<evidence type="ECO:0000256" key="6">
    <source>
        <dbReference type="ARBA" id="ARBA00049030"/>
    </source>
</evidence>
<dbReference type="PANTHER" id="PTHR45839">
    <property type="match status" value="1"/>
</dbReference>
<evidence type="ECO:0000259" key="10">
    <source>
        <dbReference type="Pfam" id="PF24861"/>
    </source>
</evidence>
<evidence type="ECO:0000313" key="12">
    <source>
        <dbReference type="EMBL" id="EFI35999.1"/>
    </source>
</evidence>
<dbReference type="Gene3D" id="3.10.450.330">
    <property type="match status" value="1"/>
</dbReference>
<evidence type="ECO:0000256" key="3">
    <source>
        <dbReference type="ARBA" id="ARBA00020955"/>
    </source>
</evidence>
<dbReference type="Proteomes" id="UP000005496">
    <property type="component" value="Unassembled WGS sequence"/>
</dbReference>
<dbReference type="InterPro" id="IPR056735">
    <property type="entry name" value="SUS_N"/>
</dbReference>
<keyword evidence="5 12" id="KW-0808">Transferase</keyword>
<feature type="domain" description="Sucrose synthase N-terminal" evidence="10">
    <location>
        <begin position="13"/>
        <end position="112"/>
    </location>
</feature>
<organism evidence="12 13">
    <name type="scientific">Desulfonatronospira thiodismutans ASO3-1</name>
    <dbReference type="NCBI Taxonomy" id="555779"/>
    <lineage>
        <taxon>Bacteria</taxon>
        <taxon>Pseudomonadati</taxon>
        <taxon>Thermodesulfobacteriota</taxon>
        <taxon>Desulfovibrionia</taxon>
        <taxon>Desulfovibrionales</taxon>
        <taxon>Desulfonatronovibrionaceae</taxon>
        <taxon>Desulfonatronospira</taxon>
    </lineage>
</organism>
<dbReference type="EC" id="2.4.1.13" evidence="2 7"/>
<feature type="domain" description="Sucrose synthase EPBD" evidence="11">
    <location>
        <begin position="148"/>
        <end position="236"/>
    </location>
</feature>
<evidence type="ECO:0000256" key="4">
    <source>
        <dbReference type="ARBA" id="ARBA00022676"/>
    </source>
</evidence>
<evidence type="ECO:0000256" key="2">
    <source>
        <dbReference type="ARBA" id="ARBA00012540"/>
    </source>
</evidence>
<dbReference type="OrthoDB" id="7847955at2"/>
<dbReference type="AlphaFoldDB" id="D6SMT8"/>
<evidence type="ECO:0000259" key="9">
    <source>
        <dbReference type="Pfam" id="PF00862"/>
    </source>
</evidence>
<dbReference type="GO" id="GO:0005985">
    <property type="term" value="P:sucrose metabolic process"/>
    <property type="evidence" value="ECO:0007669"/>
    <property type="project" value="UniProtKB-UniRule"/>
</dbReference>
<evidence type="ECO:0000259" key="11">
    <source>
        <dbReference type="Pfam" id="PF24862"/>
    </source>
</evidence>